<evidence type="ECO:0000313" key="1">
    <source>
        <dbReference type="EMBL" id="KIY65380.1"/>
    </source>
</evidence>
<name>A0A0D7B587_9AGAR</name>
<dbReference type="EMBL" id="KN880592">
    <property type="protein sequence ID" value="KIY65380.1"/>
    <property type="molecule type" value="Genomic_DNA"/>
</dbReference>
<accession>A0A0D7B587</accession>
<keyword evidence="2" id="KW-1185">Reference proteome</keyword>
<gene>
    <name evidence="1" type="ORF">CYLTODRAFT_492356</name>
</gene>
<sequence length="554" mass="62700">MTTEACPLCSFKNAPFPTALDISPRLSQYLDSNAQIDPADSSFIHEDMSCLLEARVELEKRMVAIQNGLNEMMFRKERIDAAIYSRRAVLAPIRLLSDDILGAIFMWCTPSLASDLDETPDSLDVFRWPPWILSHVCRRWRKTALAHKRLWSTIALFLTSYSLTSGSSARLLETALLRAVPCGLDITVDHEAASEFQSHLLFHRHLSEIVKGVTPYIRILHVPTPQISLSLLKDSQLRSLECLQLDYGDRPTDWDEPHIDVPSCEMPRLHTLAYGFAMPSHLDLPWAQLKNISLSCFKVEMLELLADTGLEVLQLERLDYNASHLPQHNAVPCKPLTFPQLHTFWIEGYADELPYFFARVCGPNLKTLKIALYNEDEEPTTLPSVVHHAGRIERLDLALKGAIGLEQEDITNFFRPLSNVRECYIALPLSDLLLLAEDLSANEPILPRLRILRLSADSLRGYIDDLLQVIEVRKHLHNVGKLVAVEITLLVQDQASEWDGDVPSDDARVESVAMLRKMLDCDVRMNTDLDDNAPWSVLPPFASCEMGLDPTLYY</sequence>
<proteinExistence type="predicted"/>
<dbReference type="OrthoDB" id="3268380at2759"/>
<protein>
    <recommendedName>
        <fullName evidence="3">F-box domain-containing protein</fullName>
    </recommendedName>
</protein>
<organism evidence="1 2">
    <name type="scientific">Cylindrobasidium torrendii FP15055 ss-10</name>
    <dbReference type="NCBI Taxonomy" id="1314674"/>
    <lineage>
        <taxon>Eukaryota</taxon>
        <taxon>Fungi</taxon>
        <taxon>Dikarya</taxon>
        <taxon>Basidiomycota</taxon>
        <taxon>Agaricomycotina</taxon>
        <taxon>Agaricomycetes</taxon>
        <taxon>Agaricomycetidae</taxon>
        <taxon>Agaricales</taxon>
        <taxon>Marasmiineae</taxon>
        <taxon>Physalacriaceae</taxon>
        <taxon>Cylindrobasidium</taxon>
    </lineage>
</organism>
<reference evidence="1 2" key="1">
    <citation type="journal article" date="2015" name="Fungal Genet. Biol.">
        <title>Evolution of novel wood decay mechanisms in Agaricales revealed by the genome sequences of Fistulina hepatica and Cylindrobasidium torrendii.</title>
        <authorList>
            <person name="Floudas D."/>
            <person name="Held B.W."/>
            <person name="Riley R."/>
            <person name="Nagy L.G."/>
            <person name="Koehler G."/>
            <person name="Ransdell A.S."/>
            <person name="Younus H."/>
            <person name="Chow J."/>
            <person name="Chiniquy J."/>
            <person name="Lipzen A."/>
            <person name="Tritt A."/>
            <person name="Sun H."/>
            <person name="Haridas S."/>
            <person name="LaButti K."/>
            <person name="Ohm R.A."/>
            <person name="Kues U."/>
            <person name="Blanchette R.A."/>
            <person name="Grigoriev I.V."/>
            <person name="Minto R.E."/>
            <person name="Hibbett D.S."/>
        </authorList>
    </citation>
    <scope>NUCLEOTIDE SEQUENCE [LARGE SCALE GENOMIC DNA]</scope>
    <source>
        <strain evidence="1 2">FP15055 ss-10</strain>
    </source>
</reference>
<dbReference type="Proteomes" id="UP000054007">
    <property type="component" value="Unassembled WGS sequence"/>
</dbReference>
<dbReference type="AlphaFoldDB" id="A0A0D7B587"/>
<evidence type="ECO:0008006" key="3">
    <source>
        <dbReference type="Google" id="ProtNLM"/>
    </source>
</evidence>
<evidence type="ECO:0000313" key="2">
    <source>
        <dbReference type="Proteomes" id="UP000054007"/>
    </source>
</evidence>
<dbReference type="STRING" id="1314674.A0A0D7B587"/>